<keyword evidence="4" id="KW-1185">Reference proteome</keyword>
<evidence type="ECO:0000313" key="4">
    <source>
        <dbReference type="Proteomes" id="UP000597613"/>
    </source>
</evidence>
<dbReference type="PROSITE" id="PS50106">
    <property type="entry name" value="PDZ"/>
    <property type="match status" value="1"/>
</dbReference>
<dbReference type="InterPro" id="IPR001969">
    <property type="entry name" value="Aspartic_peptidase_AS"/>
</dbReference>
<dbReference type="InterPro" id="IPR021109">
    <property type="entry name" value="Peptidase_aspartic_dom_sf"/>
</dbReference>
<dbReference type="Gene3D" id="2.40.70.10">
    <property type="entry name" value="Acid Proteases"/>
    <property type="match status" value="1"/>
</dbReference>
<feature type="chain" id="PRO_5046148102" description="PDZ domain-containing protein" evidence="1">
    <location>
        <begin position="20"/>
        <end position="414"/>
    </location>
</feature>
<comment type="caution">
    <text evidence="3">The sequence shown here is derived from an EMBL/GenBank/DDBJ whole genome shotgun (WGS) entry which is preliminary data.</text>
</comment>
<dbReference type="PROSITE" id="PS00141">
    <property type="entry name" value="ASP_PROTEASE"/>
    <property type="match status" value="1"/>
</dbReference>
<dbReference type="EMBL" id="JACONT010000032">
    <property type="protein sequence ID" value="MBC3942764.1"/>
    <property type="molecule type" value="Genomic_DNA"/>
</dbReference>
<feature type="signal peptide" evidence="1">
    <location>
        <begin position="1"/>
        <end position="19"/>
    </location>
</feature>
<organism evidence="3 4">
    <name type="scientific">Sphingomonas albertensis</name>
    <dbReference type="NCBI Taxonomy" id="2762591"/>
    <lineage>
        <taxon>Bacteria</taxon>
        <taxon>Pseudomonadati</taxon>
        <taxon>Pseudomonadota</taxon>
        <taxon>Alphaproteobacteria</taxon>
        <taxon>Sphingomonadales</taxon>
        <taxon>Sphingomonadaceae</taxon>
        <taxon>Sphingomonas</taxon>
    </lineage>
</organism>
<gene>
    <name evidence="3" type="ORF">H8S47_13890</name>
</gene>
<proteinExistence type="predicted"/>
<dbReference type="Gene3D" id="2.30.42.10">
    <property type="match status" value="1"/>
</dbReference>
<name>A0ABR7AQN4_9SPHN</name>
<dbReference type="InterPro" id="IPR036034">
    <property type="entry name" value="PDZ_sf"/>
</dbReference>
<reference evidence="3 4" key="1">
    <citation type="submission" date="2020-08" db="EMBL/GenBank/DDBJ databases">
        <title>Putative novel bacterial strains isolated from necrotic wheat leaf tissues caused by Xanthomonas translucens.</title>
        <authorList>
            <person name="Tambong J.T."/>
        </authorList>
    </citation>
    <scope>NUCLEOTIDE SEQUENCE [LARGE SCALE GENOMIC DNA]</scope>
    <source>
        <strain evidence="4">DOAB 1063</strain>
    </source>
</reference>
<evidence type="ECO:0000256" key="1">
    <source>
        <dbReference type="SAM" id="SignalP"/>
    </source>
</evidence>
<protein>
    <recommendedName>
        <fullName evidence="2">PDZ domain-containing protein</fullName>
    </recommendedName>
</protein>
<sequence>MRRALFVLVPLIAVLFVSAREPAPAPAPADSAANSNGVSPAARDRGVYHLATDAEARWIPFDLTPGNQIRFTMQIDGRDVTAILDTGVSYTLLAKASPAVDTAKLVAGGSATAIGGSVALGWMPTRSVALGGLARTGGGVTVADLPAIATGSASAVDLLVGADMLAGHALDIDYAAKRFRLIRSGRLPFKGETAPLRVSTERSVYESALTLGNRRLAPVVVDTGDGSSVTVTAAGWQAAGLKDVRVTTAIAFGLAGPAVSGLAIVPDLRVGTMTARSTEVRIEPAGGFSQAIGTAGRIGSGFLQNYRVLLDPGARRMVLSRGPKADTPPLRSTSGLLVGAEPDRLKVLHVMRGGPAEASGWKDGDMICAIDGVPIPADYPTSPLTSWSAGAPGRVVTLGLCDGTTRPLTLKTFY</sequence>
<feature type="domain" description="PDZ" evidence="2">
    <location>
        <begin position="316"/>
        <end position="375"/>
    </location>
</feature>
<keyword evidence="1" id="KW-0732">Signal</keyword>
<dbReference type="SUPFAM" id="SSF50156">
    <property type="entry name" value="PDZ domain-like"/>
    <property type="match status" value="1"/>
</dbReference>
<dbReference type="SUPFAM" id="SSF50630">
    <property type="entry name" value="Acid proteases"/>
    <property type="match status" value="1"/>
</dbReference>
<dbReference type="Proteomes" id="UP000597613">
    <property type="component" value="Unassembled WGS sequence"/>
</dbReference>
<evidence type="ECO:0000313" key="3">
    <source>
        <dbReference type="EMBL" id="MBC3942764.1"/>
    </source>
</evidence>
<dbReference type="RefSeq" id="WP_187504426.1">
    <property type="nucleotide sequence ID" value="NZ_CP162536.1"/>
</dbReference>
<dbReference type="InterPro" id="IPR001478">
    <property type="entry name" value="PDZ"/>
</dbReference>
<evidence type="ECO:0000259" key="2">
    <source>
        <dbReference type="PROSITE" id="PS50106"/>
    </source>
</evidence>
<accession>A0ABR7AQN4</accession>